<keyword evidence="2" id="KW-1185">Reference proteome</keyword>
<evidence type="ECO:0000313" key="1">
    <source>
        <dbReference type="EMBL" id="KZP31942.1"/>
    </source>
</evidence>
<evidence type="ECO:0000313" key="2">
    <source>
        <dbReference type="Proteomes" id="UP000076532"/>
    </source>
</evidence>
<proteinExistence type="predicted"/>
<dbReference type="SUPFAM" id="SSF46689">
    <property type="entry name" value="Homeodomain-like"/>
    <property type="match status" value="1"/>
</dbReference>
<gene>
    <name evidence="1" type="ORF">FIBSPDRAFT_723428</name>
</gene>
<organism evidence="1 2">
    <name type="scientific">Athelia psychrophila</name>
    <dbReference type="NCBI Taxonomy" id="1759441"/>
    <lineage>
        <taxon>Eukaryota</taxon>
        <taxon>Fungi</taxon>
        <taxon>Dikarya</taxon>
        <taxon>Basidiomycota</taxon>
        <taxon>Agaricomycotina</taxon>
        <taxon>Agaricomycetes</taxon>
        <taxon>Agaricomycetidae</taxon>
        <taxon>Atheliales</taxon>
        <taxon>Atheliaceae</taxon>
        <taxon>Athelia</taxon>
    </lineage>
</organism>
<dbReference type="Proteomes" id="UP000076532">
    <property type="component" value="Unassembled WGS sequence"/>
</dbReference>
<evidence type="ECO:0008006" key="3">
    <source>
        <dbReference type="Google" id="ProtNLM"/>
    </source>
</evidence>
<protein>
    <recommendedName>
        <fullName evidence="3">Transposase Tc1-like domain-containing protein</fullName>
    </recommendedName>
</protein>
<accession>A0A166URB6</accession>
<dbReference type="AlphaFoldDB" id="A0A166URB6"/>
<sequence>MAGNHRHIHEEIKKKMVELSATYKQCNIAKILGVNRKTVHCAVNLATATGKVVRTPPAAGRPRNLNGLHLAFLESLIERTPDTYISELQNELESAFGKSVSRQTIVRGLKRRGFTRKKVSNSVRPCSTLLRHRS</sequence>
<dbReference type="InterPro" id="IPR009057">
    <property type="entry name" value="Homeodomain-like_sf"/>
</dbReference>
<name>A0A166URB6_9AGAM</name>
<dbReference type="OrthoDB" id="2963563at2759"/>
<reference evidence="1 2" key="1">
    <citation type="journal article" date="2016" name="Mol. Biol. Evol.">
        <title>Comparative Genomics of Early-Diverging Mushroom-Forming Fungi Provides Insights into the Origins of Lignocellulose Decay Capabilities.</title>
        <authorList>
            <person name="Nagy L.G."/>
            <person name="Riley R."/>
            <person name="Tritt A."/>
            <person name="Adam C."/>
            <person name="Daum C."/>
            <person name="Floudas D."/>
            <person name="Sun H."/>
            <person name="Yadav J.S."/>
            <person name="Pangilinan J."/>
            <person name="Larsson K.H."/>
            <person name="Matsuura K."/>
            <person name="Barry K."/>
            <person name="Labutti K."/>
            <person name="Kuo R."/>
            <person name="Ohm R.A."/>
            <person name="Bhattacharya S.S."/>
            <person name="Shirouzu T."/>
            <person name="Yoshinaga Y."/>
            <person name="Martin F.M."/>
            <person name="Grigoriev I.V."/>
            <person name="Hibbett D.S."/>
        </authorList>
    </citation>
    <scope>NUCLEOTIDE SEQUENCE [LARGE SCALE GENOMIC DNA]</scope>
    <source>
        <strain evidence="1 2">CBS 109695</strain>
    </source>
</reference>
<dbReference type="EMBL" id="KV417487">
    <property type="protein sequence ID" value="KZP31942.1"/>
    <property type="molecule type" value="Genomic_DNA"/>
</dbReference>